<comment type="caution">
    <text evidence="10">The sequence shown here is derived from an EMBL/GenBank/DDBJ whole genome shotgun (WGS) entry which is preliminary data.</text>
</comment>
<evidence type="ECO:0000256" key="2">
    <source>
        <dbReference type="ARBA" id="ARBA00008593"/>
    </source>
</evidence>
<organism evidence="10 11">
    <name type="scientific">Araneus ventricosus</name>
    <name type="common">Orbweaver spider</name>
    <name type="synonym">Epeira ventricosa</name>
    <dbReference type="NCBI Taxonomy" id="182803"/>
    <lineage>
        <taxon>Eukaryota</taxon>
        <taxon>Metazoa</taxon>
        <taxon>Ecdysozoa</taxon>
        <taxon>Arthropoda</taxon>
        <taxon>Chelicerata</taxon>
        <taxon>Arachnida</taxon>
        <taxon>Araneae</taxon>
        <taxon>Araneomorphae</taxon>
        <taxon>Entelegynae</taxon>
        <taxon>Araneoidea</taxon>
        <taxon>Araneidae</taxon>
        <taxon>Araneus</taxon>
    </lineage>
</organism>
<evidence type="ECO:0000313" key="11">
    <source>
        <dbReference type="Proteomes" id="UP000499080"/>
    </source>
</evidence>
<dbReference type="InterPro" id="IPR045862">
    <property type="entry name" value="Trf4-like"/>
</dbReference>
<dbReference type="GO" id="GO:0031123">
    <property type="term" value="P:RNA 3'-end processing"/>
    <property type="evidence" value="ECO:0007669"/>
    <property type="project" value="TreeGrafter"/>
</dbReference>
<dbReference type="SUPFAM" id="SSF81301">
    <property type="entry name" value="Nucleotidyltransferase"/>
    <property type="match status" value="1"/>
</dbReference>
<evidence type="ECO:0000259" key="9">
    <source>
        <dbReference type="Pfam" id="PF22600"/>
    </source>
</evidence>
<dbReference type="Gene3D" id="3.30.460.10">
    <property type="entry name" value="Beta Polymerase, domain 2"/>
    <property type="match status" value="1"/>
</dbReference>
<keyword evidence="5" id="KW-0479">Metal-binding</keyword>
<proteinExistence type="inferred from homology"/>
<dbReference type="GO" id="GO:0003729">
    <property type="term" value="F:mRNA binding"/>
    <property type="evidence" value="ECO:0007669"/>
    <property type="project" value="TreeGrafter"/>
</dbReference>
<dbReference type="EMBL" id="BGPR01002769">
    <property type="protein sequence ID" value="GBM78669.1"/>
    <property type="molecule type" value="Genomic_DNA"/>
</dbReference>
<dbReference type="PANTHER" id="PTHR23092:SF15">
    <property type="entry name" value="INACTIVE NON-CANONICAL POLY(A) RNA POLYMERASE PROTEIN TRF4-2-RELATED"/>
    <property type="match status" value="1"/>
</dbReference>
<dbReference type="EC" id="2.7.7.19" evidence="3"/>
<dbReference type="InterPro" id="IPR043519">
    <property type="entry name" value="NT_sf"/>
</dbReference>
<evidence type="ECO:0000256" key="5">
    <source>
        <dbReference type="ARBA" id="ARBA00022723"/>
    </source>
</evidence>
<feature type="domain" description="PAP-associated" evidence="8">
    <location>
        <begin position="258"/>
        <end position="305"/>
    </location>
</feature>
<comment type="cofactor">
    <cofactor evidence="1">
        <name>Mn(2+)</name>
        <dbReference type="ChEBI" id="CHEBI:29035"/>
    </cofactor>
</comment>
<feature type="compositionally biased region" description="Polar residues" evidence="7">
    <location>
        <begin position="391"/>
        <end position="404"/>
    </location>
</feature>
<protein>
    <recommendedName>
        <fullName evidence="3">polynucleotide adenylyltransferase</fullName>
        <ecNumber evidence="3">2.7.7.19</ecNumber>
    </recommendedName>
</protein>
<dbReference type="FunFam" id="3.30.460.10:FF:000006">
    <property type="entry name" value="non-canonical poly(A) RNA polymerase PAPD5"/>
    <property type="match status" value="1"/>
</dbReference>
<keyword evidence="11" id="KW-1185">Reference proteome</keyword>
<dbReference type="PANTHER" id="PTHR23092">
    <property type="entry name" value="POLY(A) RNA POLYMERASE"/>
    <property type="match status" value="1"/>
</dbReference>
<dbReference type="Gene3D" id="1.10.1410.10">
    <property type="match status" value="1"/>
</dbReference>
<dbReference type="Pfam" id="PF03828">
    <property type="entry name" value="PAP_assoc"/>
    <property type="match status" value="1"/>
</dbReference>
<dbReference type="InterPro" id="IPR002058">
    <property type="entry name" value="PAP_assoc"/>
</dbReference>
<evidence type="ECO:0000256" key="7">
    <source>
        <dbReference type="SAM" id="MobiDB-lite"/>
    </source>
</evidence>
<accession>A0A4Y2IN97</accession>
<dbReference type="AlphaFoldDB" id="A0A4Y2IN97"/>
<evidence type="ECO:0000313" key="10">
    <source>
        <dbReference type="EMBL" id="GBM78669.1"/>
    </source>
</evidence>
<evidence type="ECO:0000256" key="6">
    <source>
        <dbReference type="ARBA" id="ARBA00022842"/>
    </source>
</evidence>
<sequence>MEENPHYSSESYIPFVANSEQVPEAASTHFKQRNDFGHQRNNKNILKTCCNASITDAPWRRVSKYSFGIIGLHEEVNDFYETMRPKEQETELRLKVIEHITRVVHSLWPQAQVEIFGSFRTGLYLPSSDIDMVIFGEWKSLPLSTLSQALENNGILNSDINIIANATVPIIRLVHSPTGIRVDISFNMPNGVESAKLVKKMMKQHPALPKLVLILKQFLVHRGLNEVYNGGMSSYCLTLLIVSFLQGYHKPNFEPSANFGAALLEFFEHYGINFNYDKVSIHFQSTGLYKPRRSGGNLLSVEDPLVSGHDVAKGTYLMNLLKMSFQNAFYTLSKAVTESLATKTPVSSFLHLIVKVDQEALTSREMMLNNHSKLMKKLSKLIDKLDENHSVESASTSTPRSTPKSFHKKKKFG</sequence>
<dbReference type="GO" id="GO:0031499">
    <property type="term" value="C:TRAMP complex"/>
    <property type="evidence" value="ECO:0007669"/>
    <property type="project" value="TreeGrafter"/>
</dbReference>
<reference evidence="10 11" key="1">
    <citation type="journal article" date="2019" name="Sci. Rep.">
        <title>Orb-weaving spider Araneus ventricosus genome elucidates the spidroin gene catalogue.</title>
        <authorList>
            <person name="Kono N."/>
            <person name="Nakamura H."/>
            <person name="Ohtoshi R."/>
            <person name="Moran D.A.P."/>
            <person name="Shinohara A."/>
            <person name="Yoshida Y."/>
            <person name="Fujiwara M."/>
            <person name="Mori M."/>
            <person name="Tomita M."/>
            <person name="Arakawa K."/>
        </authorList>
    </citation>
    <scope>NUCLEOTIDE SEQUENCE [LARGE SCALE GENOMIC DNA]</scope>
</reference>
<dbReference type="OrthoDB" id="273917at2759"/>
<dbReference type="GO" id="GO:0005730">
    <property type="term" value="C:nucleolus"/>
    <property type="evidence" value="ECO:0007669"/>
    <property type="project" value="TreeGrafter"/>
</dbReference>
<keyword evidence="6" id="KW-0460">Magnesium</keyword>
<dbReference type="InterPro" id="IPR054708">
    <property type="entry name" value="MTPAP-like_central"/>
</dbReference>
<keyword evidence="4" id="KW-0808">Transferase</keyword>
<evidence type="ECO:0000259" key="8">
    <source>
        <dbReference type="Pfam" id="PF03828"/>
    </source>
</evidence>
<evidence type="ECO:0000256" key="3">
    <source>
        <dbReference type="ARBA" id="ARBA00012388"/>
    </source>
</evidence>
<dbReference type="Pfam" id="PF22600">
    <property type="entry name" value="MTPAP-like_central"/>
    <property type="match status" value="1"/>
</dbReference>
<evidence type="ECO:0000256" key="1">
    <source>
        <dbReference type="ARBA" id="ARBA00001936"/>
    </source>
</evidence>
<feature type="region of interest" description="Disordered" evidence="7">
    <location>
        <begin position="389"/>
        <end position="413"/>
    </location>
</feature>
<dbReference type="GO" id="GO:0043634">
    <property type="term" value="P:polyadenylation-dependent ncRNA catabolic process"/>
    <property type="evidence" value="ECO:0007669"/>
    <property type="project" value="TreeGrafter"/>
</dbReference>
<gene>
    <name evidence="10" type="primary">Papd5</name>
    <name evidence="10" type="ORF">AVEN_178191_1</name>
</gene>
<comment type="similarity">
    <text evidence="2">Belongs to the DNA polymerase type-B-like family.</text>
</comment>
<name>A0A4Y2IN97_ARAVE</name>
<feature type="domain" description="Poly(A) RNA polymerase mitochondrial-like central palm" evidence="9">
    <location>
        <begin position="72"/>
        <end position="199"/>
    </location>
</feature>
<dbReference type="Proteomes" id="UP000499080">
    <property type="component" value="Unassembled WGS sequence"/>
</dbReference>
<evidence type="ECO:0000256" key="4">
    <source>
        <dbReference type="ARBA" id="ARBA00022679"/>
    </source>
</evidence>
<dbReference type="SUPFAM" id="SSF81631">
    <property type="entry name" value="PAP/OAS1 substrate-binding domain"/>
    <property type="match status" value="1"/>
</dbReference>
<dbReference type="GO" id="GO:0046872">
    <property type="term" value="F:metal ion binding"/>
    <property type="evidence" value="ECO:0007669"/>
    <property type="project" value="UniProtKB-KW"/>
</dbReference>
<dbReference type="GO" id="GO:1990817">
    <property type="term" value="F:poly(A) RNA polymerase activity"/>
    <property type="evidence" value="ECO:0007669"/>
    <property type="project" value="UniProtKB-EC"/>
</dbReference>
<dbReference type="CDD" id="cd05402">
    <property type="entry name" value="NT_PAP_TUTase"/>
    <property type="match status" value="1"/>
</dbReference>